<protein>
    <recommendedName>
        <fullName evidence="7">CBS domain-containing protein</fullName>
    </recommendedName>
</protein>
<reference evidence="5 6" key="1">
    <citation type="submission" date="2018-11" db="EMBL/GenBank/DDBJ databases">
        <authorList>
            <consortium name="Pathogen Informatics"/>
        </authorList>
    </citation>
    <scope>NUCLEOTIDE SEQUENCE [LARGE SCALE GENOMIC DNA]</scope>
</reference>
<dbReference type="Gene3D" id="3.10.580.10">
    <property type="entry name" value="CBS-domain"/>
    <property type="match status" value="1"/>
</dbReference>
<dbReference type="AlphaFoldDB" id="A0A3P6NA81"/>
<keyword evidence="2" id="KW-0406">Ion transport</keyword>
<evidence type="ECO:0000256" key="3">
    <source>
        <dbReference type="ARBA" id="ARBA00023214"/>
    </source>
</evidence>
<keyword evidence="6" id="KW-1185">Reference proteome</keyword>
<dbReference type="EMBL" id="UYRR01001166">
    <property type="protein sequence ID" value="VDK18522.1"/>
    <property type="molecule type" value="Genomic_DNA"/>
</dbReference>
<organism evidence="5 6">
    <name type="scientific">Anisakis simplex</name>
    <name type="common">Herring worm</name>
    <dbReference type="NCBI Taxonomy" id="6269"/>
    <lineage>
        <taxon>Eukaryota</taxon>
        <taxon>Metazoa</taxon>
        <taxon>Ecdysozoa</taxon>
        <taxon>Nematoda</taxon>
        <taxon>Chromadorea</taxon>
        <taxon>Rhabditida</taxon>
        <taxon>Spirurina</taxon>
        <taxon>Ascaridomorpha</taxon>
        <taxon>Ascaridoidea</taxon>
        <taxon>Anisakidae</taxon>
        <taxon>Anisakis</taxon>
        <taxon>Anisakis simplex complex</taxon>
    </lineage>
</organism>
<dbReference type="SUPFAM" id="SSF54631">
    <property type="entry name" value="CBS-domain pair"/>
    <property type="match status" value="1"/>
</dbReference>
<accession>A0A3P6NA81</accession>
<keyword evidence="3" id="KW-0868">Chloride</keyword>
<dbReference type="OrthoDB" id="4564at2759"/>
<dbReference type="PANTHER" id="PTHR45720:SF5">
    <property type="entry name" value="CHLORIDE CHANNEL PROTEIN"/>
    <property type="match status" value="1"/>
</dbReference>
<dbReference type="GO" id="GO:0005886">
    <property type="term" value="C:plasma membrane"/>
    <property type="evidence" value="ECO:0007669"/>
    <property type="project" value="TreeGrafter"/>
</dbReference>
<evidence type="ECO:0000256" key="4">
    <source>
        <dbReference type="SAM" id="MobiDB-lite"/>
    </source>
</evidence>
<feature type="compositionally biased region" description="Polar residues" evidence="4">
    <location>
        <begin position="169"/>
        <end position="191"/>
    </location>
</feature>
<proteinExistence type="predicted"/>
<keyword evidence="1" id="KW-0813">Transport</keyword>
<evidence type="ECO:0000256" key="2">
    <source>
        <dbReference type="ARBA" id="ARBA00023065"/>
    </source>
</evidence>
<feature type="compositionally biased region" description="Low complexity" evidence="4">
    <location>
        <begin position="143"/>
        <end position="152"/>
    </location>
</feature>
<gene>
    <name evidence="5" type="ORF">ASIM_LOCUS1208</name>
</gene>
<dbReference type="InterPro" id="IPR050970">
    <property type="entry name" value="Cl_channel_volt-gated"/>
</dbReference>
<feature type="compositionally biased region" description="Acidic residues" evidence="4">
    <location>
        <begin position="194"/>
        <end position="205"/>
    </location>
</feature>
<evidence type="ECO:0008006" key="7">
    <source>
        <dbReference type="Google" id="ProtNLM"/>
    </source>
</evidence>
<evidence type="ECO:0000256" key="1">
    <source>
        <dbReference type="ARBA" id="ARBA00022448"/>
    </source>
</evidence>
<dbReference type="GO" id="GO:0005247">
    <property type="term" value="F:voltage-gated chloride channel activity"/>
    <property type="evidence" value="ECO:0007669"/>
    <property type="project" value="TreeGrafter"/>
</dbReference>
<dbReference type="PANTHER" id="PTHR45720">
    <property type="entry name" value="CHLORIDE CHANNEL PROTEIN 2"/>
    <property type="match status" value="1"/>
</dbReference>
<evidence type="ECO:0000313" key="6">
    <source>
        <dbReference type="Proteomes" id="UP000267096"/>
    </source>
</evidence>
<sequence length="205" mass="22273">MKRQSEPELSAQLTLVDRVMQLKQRIDLDDIAIDPAPFQLVMGTSLYKVHTLFSLLSLNHAYVTHRGRLVGVIAIKELREALADIYTRGAVPTHSSRRSTLSLSPPYAEQASPTITVDKMTSPISGIHVPVLSSMPISATSQTIQTSQTLAAETTDSAASGSRRMSADSCASDSTGPYRNTIQLSSRNSNANETLDDNEEENLLT</sequence>
<feature type="region of interest" description="Disordered" evidence="4">
    <location>
        <begin position="143"/>
        <end position="205"/>
    </location>
</feature>
<evidence type="ECO:0000313" key="5">
    <source>
        <dbReference type="EMBL" id="VDK18522.1"/>
    </source>
</evidence>
<dbReference type="InterPro" id="IPR046342">
    <property type="entry name" value="CBS_dom_sf"/>
</dbReference>
<name>A0A3P6NA81_ANISI</name>
<dbReference type="Proteomes" id="UP000267096">
    <property type="component" value="Unassembled WGS sequence"/>
</dbReference>